<keyword evidence="2" id="KW-0732">Signal</keyword>
<organism evidence="4 5">
    <name type="scientific">Edaphochlamys debaryana</name>
    <dbReference type="NCBI Taxonomy" id="47281"/>
    <lineage>
        <taxon>Eukaryota</taxon>
        <taxon>Viridiplantae</taxon>
        <taxon>Chlorophyta</taxon>
        <taxon>core chlorophytes</taxon>
        <taxon>Chlorophyceae</taxon>
        <taxon>CS clade</taxon>
        <taxon>Chlamydomonadales</taxon>
        <taxon>Chlamydomonadales incertae sedis</taxon>
        <taxon>Edaphochlamys</taxon>
    </lineage>
</organism>
<feature type="region of interest" description="Disordered" evidence="1">
    <location>
        <begin position="83"/>
        <end position="168"/>
    </location>
</feature>
<dbReference type="GO" id="GO:0005576">
    <property type="term" value="C:extracellular region"/>
    <property type="evidence" value="ECO:0007669"/>
    <property type="project" value="InterPro"/>
</dbReference>
<dbReference type="Gene3D" id="3.40.33.10">
    <property type="entry name" value="CAP"/>
    <property type="match status" value="1"/>
</dbReference>
<dbReference type="CDD" id="cd05382">
    <property type="entry name" value="CAP_GAPR1-like"/>
    <property type="match status" value="1"/>
</dbReference>
<feature type="compositionally biased region" description="Pro residues" evidence="1">
    <location>
        <begin position="111"/>
        <end position="132"/>
    </location>
</feature>
<dbReference type="PROSITE" id="PS01010">
    <property type="entry name" value="CRISP_2"/>
    <property type="match status" value="1"/>
</dbReference>
<dbReference type="InterPro" id="IPR014044">
    <property type="entry name" value="CAP_dom"/>
</dbReference>
<feature type="domain" description="SCP" evidence="3">
    <location>
        <begin position="169"/>
        <end position="306"/>
    </location>
</feature>
<dbReference type="EMBL" id="JAEHOE010000160">
    <property type="protein sequence ID" value="KAG2484000.1"/>
    <property type="molecule type" value="Genomic_DNA"/>
</dbReference>
<sequence>MVRPAELKRSVLTLTVLSLAATASASEDVHAASLRGSRRLLTATVKKNTPDDWVIDDGDLTSRGSWTIEEFLSLGLDNVFNHGDDPATPNVPPRSPGWPRNPRQPSAPRFPSSPPGNPPNVPHAPPEAPEAPPKVVRPKHPPPPPPRRVDRGSAGEAPPPRQKPYNALVDPDVMLDSHNWMRMATGAVNLTWSDDLARSAQKWADECIFQHSTGRTVGENLSLASERTLTEDLTRGVEMWTGEVCFYNFAKPGFDSLTGHFTQVVWKGTRKMGCGYKVCKDGVDGWTKMSAGILVCHYDPPGNWNAPEYFRANVFPPDPMPPCDFSWPFGRRRMALASEASFARGSIAVLGVAVLWPTTAWGAESPQRTAHGSAWHQGMG</sequence>
<feature type="signal peptide" evidence="2">
    <location>
        <begin position="1"/>
        <end position="26"/>
    </location>
</feature>
<comment type="caution">
    <text evidence="4">The sequence shown here is derived from an EMBL/GenBank/DDBJ whole genome shotgun (WGS) entry which is preliminary data.</text>
</comment>
<evidence type="ECO:0000259" key="3">
    <source>
        <dbReference type="SMART" id="SM00198"/>
    </source>
</evidence>
<dbReference type="PANTHER" id="PTHR10334">
    <property type="entry name" value="CYSTEINE-RICH SECRETORY PROTEIN-RELATED"/>
    <property type="match status" value="1"/>
</dbReference>
<dbReference type="SUPFAM" id="SSF55797">
    <property type="entry name" value="PR-1-like"/>
    <property type="match status" value="1"/>
</dbReference>
<evidence type="ECO:0000313" key="5">
    <source>
        <dbReference type="Proteomes" id="UP000612055"/>
    </source>
</evidence>
<dbReference type="PRINTS" id="PR00837">
    <property type="entry name" value="V5TPXLIKE"/>
</dbReference>
<gene>
    <name evidence="4" type="ORF">HYH03_017167</name>
</gene>
<dbReference type="Proteomes" id="UP000612055">
    <property type="component" value="Unassembled WGS sequence"/>
</dbReference>
<keyword evidence="5" id="KW-1185">Reference proteome</keyword>
<protein>
    <recommendedName>
        <fullName evidence="3">SCP domain-containing protein</fullName>
    </recommendedName>
</protein>
<accession>A0A836BPE4</accession>
<name>A0A836BPE4_9CHLO</name>
<dbReference type="InterPro" id="IPR018244">
    <property type="entry name" value="Allrgn_V5/Tpx1_CS"/>
</dbReference>
<reference evidence="4" key="1">
    <citation type="journal article" date="2020" name="bioRxiv">
        <title>Comparative genomics of Chlamydomonas.</title>
        <authorList>
            <person name="Craig R.J."/>
            <person name="Hasan A.R."/>
            <person name="Ness R.W."/>
            <person name="Keightley P.D."/>
        </authorList>
    </citation>
    <scope>NUCLEOTIDE SEQUENCE</scope>
    <source>
        <strain evidence="4">CCAP 11/70</strain>
    </source>
</reference>
<dbReference type="InterPro" id="IPR034113">
    <property type="entry name" value="SCP_GAPR1-like"/>
</dbReference>
<proteinExistence type="predicted"/>
<dbReference type="Pfam" id="PF00188">
    <property type="entry name" value="CAP"/>
    <property type="match status" value="1"/>
</dbReference>
<dbReference type="OrthoDB" id="539780at2759"/>
<dbReference type="AlphaFoldDB" id="A0A836BPE4"/>
<dbReference type="InterPro" id="IPR001283">
    <property type="entry name" value="CRISP-related"/>
</dbReference>
<evidence type="ECO:0000313" key="4">
    <source>
        <dbReference type="EMBL" id="KAG2484000.1"/>
    </source>
</evidence>
<evidence type="ECO:0000256" key="1">
    <source>
        <dbReference type="SAM" id="MobiDB-lite"/>
    </source>
</evidence>
<dbReference type="PROSITE" id="PS01009">
    <property type="entry name" value="CRISP_1"/>
    <property type="match status" value="1"/>
</dbReference>
<dbReference type="InterPro" id="IPR035940">
    <property type="entry name" value="CAP_sf"/>
</dbReference>
<feature type="chain" id="PRO_5032343857" description="SCP domain-containing protein" evidence="2">
    <location>
        <begin position="27"/>
        <end position="380"/>
    </location>
</feature>
<dbReference type="SMART" id="SM00198">
    <property type="entry name" value="SCP"/>
    <property type="match status" value="1"/>
</dbReference>
<evidence type="ECO:0000256" key="2">
    <source>
        <dbReference type="SAM" id="SignalP"/>
    </source>
</evidence>